<sequence>MVALPSVRCCDHRSQSRFLASTRESNSRPCDRYHPDIVSSLVPLDEHMCYLDHLSQDVAIPKSNHEKPEQYPREDYKD</sequence>
<dbReference type="Proteomes" id="UP000186601">
    <property type="component" value="Unassembled WGS sequence"/>
</dbReference>
<proteinExistence type="predicted"/>
<evidence type="ECO:0000313" key="2">
    <source>
        <dbReference type="Proteomes" id="UP000186601"/>
    </source>
</evidence>
<comment type="caution">
    <text evidence="1">The sequence shown here is derived from an EMBL/GenBank/DDBJ whole genome shotgun (WGS) entry which is preliminary data.</text>
</comment>
<reference evidence="1 2" key="1">
    <citation type="submission" date="2018-02" db="EMBL/GenBank/DDBJ databases">
        <title>Genome sequence of the basidiomycete white-rot fungus Phlebia centrifuga.</title>
        <authorList>
            <person name="Granchi Z."/>
            <person name="Peng M."/>
            <person name="de Vries R.P."/>
            <person name="Hilden K."/>
            <person name="Makela M.R."/>
            <person name="Grigoriev I."/>
            <person name="Riley R."/>
        </authorList>
    </citation>
    <scope>NUCLEOTIDE SEQUENCE [LARGE SCALE GENOMIC DNA]</scope>
    <source>
        <strain evidence="1 2">FBCC195</strain>
    </source>
</reference>
<protein>
    <submittedName>
        <fullName evidence="1">Uncharacterized protein</fullName>
    </submittedName>
</protein>
<name>A0A2R6NFW9_9APHY</name>
<gene>
    <name evidence="1" type="ORF">PHLCEN_2v12921</name>
</gene>
<keyword evidence="2" id="KW-1185">Reference proteome</keyword>
<dbReference type="AlphaFoldDB" id="A0A2R6NFW9"/>
<organism evidence="1 2">
    <name type="scientific">Hermanssonia centrifuga</name>
    <dbReference type="NCBI Taxonomy" id="98765"/>
    <lineage>
        <taxon>Eukaryota</taxon>
        <taxon>Fungi</taxon>
        <taxon>Dikarya</taxon>
        <taxon>Basidiomycota</taxon>
        <taxon>Agaricomycotina</taxon>
        <taxon>Agaricomycetes</taxon>
        <taxon>Polyporales</taxon>
        <taxon>Meruliaceae</taxon>
        <taxon>Hermanssonia</taxon>
    </lineage>
</organism>
<dbReference type="EMBL" id="MLYV02001291">
    <property type="protein sequence ID" value="PSR71189.1"/>
    <property type="molecule type" value="Genomic_DNA"/>
</dbReference>
<evidence type="ECO:0000313" key="1">
    <source>
        <dbReference type="EMBL" id="PSR71189.1"/>
    </source>
</evidence>
<accession>A0A2R6NFW9</accession>